<reference evidence="1" key="1">
    <citation type="submission" date="2014-09" db="EMBL/GenBank/DDBJ databases">
        <authorList>
            <person name="Magalhaes I.L.F."/>
            <person name="Oliveira U."/>
            <person name="Santos F.R."/>
            <person name="Vidigal T.H.D.A."/>
            <person name="Brescovit A.D."/>
            <person name="Santos A.J."/>
        </authorList>
    </citation>
    <scope>NUCLEOTIDE SEQUENCE</scope>
    <source>
        <tissue evidence="1">Shoot tissue taken approximately 20 cm above the soil surface</tissue>
    </source>
</reference>
<dbReference type="AlphaFoldDB" id="A0A0A9D6P4"/>
<name>A0A0A9D6P4_ARUDO</name>
<organism evidence="1">
    <name type="scientific">Arundo donax</name>
    <name type="common">Giant reed</name>
    <name type="synonym">Donax arundinaceus</name>
    <dbReference type="NCBI Taxonomy" id="35708"/>
    <lineage>
        <taxon>Eukaryota</taxon>
        <taxon>Viridiplantae</taxon>
        <taxon>Streptophyta</taxon>
        <taxon>Embryophyta</taxon>
        <taxon>Tracheophyta</taxon>
        <taxon>Spermatophyta</taxon>
        <taxon>Magnoliopsida</taxon>
        <taxon>Liliopsida</taxon>
        <taxon>Poales</taxon>
        <taxon>Poaceae</taxon>
        <taxon>PACMAD clade</taxon>
        <taxon>Arundinoideae</taxon>
        <taxon>Arundineae</taxon>
        <taxon>Arundo</taxon>
    </lineage>
</organism>
<protein>
    <submittedName>
        <fullName evidence="1">Uncharacterized protein</fullName>
    </submittedName>
</protein>
<sequence>MLFDSKNNNHVKDSVYNLLKSTNHWRGIFYTNFSANM</sequence>
<proteinExistence type="predicted"/>
<evidence type="ECO:0000313" key="1">
    <source>
        <dbReference type="EMBL" id="JAD83476.1"/>
    </source>
</evidence>
<dbReference type="EMBL" id="GBRH01214419">
    <property type="protein sequence ID" value="JAD83476.1"/>
    <property type="molecule type" value="Transcribed_RNA"/>
</dbReference>
<accession>A0A0A9D6P4</accession>
<reference evidence="1" key="2">
    <citation type="journal article" date="2015" name="Data Brief">
        <title>Shoot transcriptome of the giant reed, Arundo donax.</title>
        <authorList>
            <person name="Barrero R.A."/>
            <person name="Guerrero F.D."/>
            <person name="Moolhuijzen P."/>
            <person name="Goolsby J.A."/>
            <person name="Tidwell J."/>
            <person name="Bellgard S.E."/>
            <person name="Bellgard M.I."/>
        </authorList>
    </citation>
    <scope>NUCLEOTIDE SEQUENCE</scope>
    <source>
        <tissue evidence="1">Shoot tissue taken approximately 20 cm above the soil surface</tissue>
    </source>
</reference>